<feature type="binding site" evidence="1">
    <location>
        <position position="158"/>
    </location>
    <ligand>
        <name>ATP</name>
        <dbReference type="ChEBI" id="CHEBI:30616"/>
    </ligand>
</feature>
<evidence type="ECO:0000313" key="3">
    <source>
        <dbReference type="Proteomes" id="UP000505077"/>
    </source>
</evidence>
<dbReference type="Pfam" id="PF01202">
    <property type="entry name" value="SKI"/>
    <property type="match status" value="1"/>
</dbReference>
<dbReference type="GO" id="GO:0009423">
    <property type="term" value="P:chorismate biosynthetic process"/>
    <property type="evidence" value="ECO:0007669"/>
    <property type="project" value="UniProtKB-UniRule"/>
</dbReference>
<evidence type="ECO:0000313" key="2">
    <source>
        <dbReference type="EMBL" id="GFH62931.1"/>
    </source>
</evidence>
<comment type="pathway">
    <text evidence="1">Metabolic intermediate biosynthesis; chorismate biosynthesis; chorismate from D-erythrose 4-phosphate and phosphoenolpyruvate: step 5/7.</text>
</comment>
<keyword evidence="1" id="KW-0067">ATP-binding</keyword>
<dbReference type="EMBL" id="BLLL01000007">
    <property type="protein sequence ID" value="GFH62931.1"/>
    <property type="molecule type" value="Genomic_DNA"/>
</dbReference>
<dbReference type="AlphaFoldDB" id="A0A6L2R5T1"/>
<dbReference type="InterPro" id="IPR027417">
    <property type="entry name" value="P-loop_NTPase"/>
</dbReference>
<protein>
    <recommendedName>
        <fullName evidence="1">Shikimate kinase</fullName>
        <shortName evidence="1">SK</shortName>
        <ecNumber evidence="1">2.7.1.71</ecNumber>
    </recommendedName>
</protein>
<reference evidence="2 3" key="1">
    <citation type="journal article" date="2020" name="ISME J.">
        <title>Parallel Reductive Genome Evolution in Desulfovibrio Ectosymbionts Independently Acquired by Trichonympha Protists in the Termite Gut.</title>
        <authorList>
            <person name="Takeuchi M."/>
            <person name="Kuwahara H."/>
            <person name="Murakami T."/>
            <person name="Takahashi K."/>
            <person name="Kajitani R."/>
            <person name="Toyoda A."/>
            <person name="Itoh T."/>
            <person name="Ohkuma M."/>
            <person name="Hongoh Y."/>
        </authorList>
    </citation>
    <scope>NUCLEOTIDE SEQUENCE [LARGE SCALE GENOMIC DNA]</scope>
    <source>
        <strain evidence="2">ZnDsv-02</strain>
    </source>
</reference>
<accession>A0A6L2R5T1</accession>
<keyword evidence="1" id="KW-0963">Cytoplasm</keyword>
<dbReference type="PANTHER" id="PTHR21087">
    <property type="entry name" value="SHIKIMATE KINASE"/>
    <property type="match status" value="1"/>
</dbReference>
<dbReference type="GO" id="GO:0005524">
    <property type="term" value="F:ATP binding"/>
    <property type="evidence" value="ECO:0007669"/>
    <property type="project" value="UniProtKB-UniRule"/>
</dbReference>
<comment type="function">
    <text evidence="1">Catalyzes the specific phosphorylation of the 3-hydroxyl group of shikimic acid using ATP as a cosubstrate.</text>
</comment>
<comment type="cofactor">
    <cofactor evidence="1">
        <name>Mg(2+)</name>
        <dbReference type="ChEBI" id="CHEBI:18420"/>
    </cofactor>
    <text evidence="1">Binds 1 Mg(2+) ion per subunit.</text>
</comment>
<dbReference type="GO" id="GO:0005829">
    <property type="term" value="C:cytosol"/>
    <property type="evidence" value="ECO:0007669"/>
    <property type="project" value="TreeGrafter"/>
</dbReference>
<feature type="binding site" evidence="1">
    <location>
        <position position="55"/>
    </location>
    <ligand>
        <name>substrate</name>
    </ligand>
</feature>
<dbReference type="PRINTS" id="PR01100">
    <property type="entry name" value="SHIKIMTKNASE"/>
</dbReference>
<keyword evidence="1" id="KW-0479">Metal-binding</keyword>
<comment type="caution">
    <text evidence="2">The sequence shown here is derived from an EMBL/GenBank/DDBJ whole genome shotgun (WGS) entry which is preliminary data.</text>
</comment>
<keyword evidence="1" id="KW-0808">Transferase</keyword>
<dbReference type="GO" id="GO:0009073">
    <property type="term" value="P:aromatic amino acid family biosynthetic process"/>
    <property type="evidence" value="ECO:0007669"/>
    <property type="project" value="UniProtKB-KW"/>
</dbReference>
<dbReference type="GO" id="GO:0000287">
    <property type="term" value="F:magnesium ion binding"/>
    <property type="evidence" value="ECO:0007669"/>
    <property type="project" value="UniProtKB-UniRule"/>
</dbReference>
<feature type="binding site" evidence="1">
    <location>
        <position position="31"/>
    </location>
    <ligand>
        <name>substrate</name>
    </ligand>
</feature>
<keyword evidence="1" id="KW-0028">Amino-acid biosynthesis</keyword>
<feature type="binding site" evidence="1">
    <location>
        <position position="142"/>
    </location>
    <ligand>
        <name>substrate</name>
    </ligand>
</feature>
<dbReference type="InterPro" id="IPR000623">
    <property type="entry name" value="Shikimate_kinase/TSH1"/>
</dbReference>
<keyword evidence="1" id="KW-0460">Magnesium</keyword>
<comment type="catalytic activity">
    <reaction evidence="1">
        <text>shikimate + ATP = 3-phosphoshikimate + ADP + H(+)</text>
        <dbReference type="Rhea" id="RHEA:13121"/>
        <dbReference type="ChEBI" id="CHEBI:15378"/>
        <dbReference type="ChEBI" id="CHEBI:30616"/>
        <dbReference type="ChEBI" id="CHEBI:36208"/>
        <dbReference type="ChEBI" id="CHEBI:145989"/>
        <dbReference type="ChEBI" id="CHEBI:456216"/>
        <dbReference type="EC" id="2.7.1.71"/>
    </reaction>
</comment>
<evidence type="ECO:0000256" key="1">
    <source>
        <dbReference type="HAMAP-Rule" id="MF_00109"/>
    </source>
</evidence>
<dbReference type="SUPFAM" id="SSF52540">
    <property type="entry name" value="P-loop containing nucleoside triphosphate hydrolases"/>
    <property type="match status" value="1"/>
</dbReference>
<dbReference type="Gene3D" id="3.40.50.300">
    <property type="entry name" value="P-loop containing nucleotide triphosphate hydrolases"/>
    <property type="match status" value="1"/>
</dbReference>
<feature type="binding site" evidence="1">
    <location>
        <position position="13"/>
    </location>
    <ligand>
        <name>Mg(2+)</name>
        <dbReference type="ChEBI" id="CHEBI:18420"/>
    </ligand>
</feature>
<feature type="binding site" evidence="1">
    <location>
        <position position="82"/>
    </location>
    <ligand>
        <name>substrate</name>
    </ligand>
</feature>
<keyword evidence="1" id="KW-0547">Nucleotide-binding</keyword>
<comment type="subunit">
    <text evidence="1">Monomer.</text>
</comment>
<comment type="subcellular location">
    <subcellularLocation>
        <location evidence="1">Cytoplasm</location>
    </subcellularLocation>
</comment>
<feature type="binding site" evidence="1">
    <location>
        <begin position="9"/>
        <end position="14"/>
    </location>
    <ligand>
        <name>ATP</name>
        <dbReference type="ChEBI" id="CHEBI:30616"/>
    </ligand>
</feature>
<feature type="binding site" evidence="1">
    <location>
        <position position="123"/>
    </location>
    <ligand>
        <name>ATP</name>
        <dbReference type="ChEBI" id="CHEBI:30616"/>
    </ligand>
</feature>
<dbReference type="GO" id="GO:0008652">
    <property type="term" value="P:amino acid biosynthetic process"/>
    <property type="evidence" value="ECO:0007669"/>
    <property type="project" value="UniProtKB-KW"/>
</dbReference>
<proteinExistence type="inferred from homology"/>
<dbReference type="UniPathway" id="UPA00053">
    <property type="reaction ID" value="UER00088"/>
</dbReference>
<sequence>MVYLVGARACGKTTVGLLLARKLHFLFADTDACVCERASRSVAEIVAAEGWEGFRRRESDALRECGALCTGSGRGIVVATGGGMVLKQENRDHMRATGSVFFLSVPPELLSARLTEQRGGMSRPLLTGMGVAEEVTHVLAERLLLYTQTAHYSVDGARPPEEVCAEILRIVVLNCL</sequence>
<name>A0A6L2R5T1_9BACT</name>
<dbReference type="InterPro" id="IPR031322">
    <property type="entry name" value="Shikimate/glucono_kinase"/>
</dbReference>
<dbReference type="PANTHER" id="PTHR21087:SF21">
    <property type="entry name" value="SHIKIMATE KINASE 2"/>
    <property type="match status" value="1"/>
</dbReference>
<organism evidence="2 3">
    <name type="scientific">Candidatus Desulfovibrio kirbyi</name>
    <dbReference type="NCBI Taxonomy" id="2696086"/>
    <lineage>
        <taxon>Bacteria</taxon>
        <taxon>Pseudomonadati</taxon>
        <taxon>Thermodesulfobacteriota</taxon>
        <taxon>Desulfovibrionia</taxon>
        <taxon>Desulfovibrionales</taxon>
        <taxon>Desulfovibrionaceae</taxon>
        <taxon>Desulfovibrio</taxon>
    </lineage>
</organism>
<comment type="similarity">
    <text evidence="1">Belongs to the shikimate kinase family.</text>
</comment>
<keyword evidence="1" id="KW-0057">Aromatic amino acid biosynthesis</keyword>
<gene>
    <name evidence="1" type="primary">aroK</name>
    <name evidence="2" type="ORF">ZNDK_0702</name>
</gene>
<dbReference type="HAMAP" id="MF_00109">
    <property type="entry name" value="Shikimate_kinase"/>
    <property type="match status" value="1"/>
</dbReference>
<keyword evidence="1 2" id="KW-0418">Kinase</keyword>
<dbReference type="GO" id="GO:0004765">
    <property type="term" value="F:shikimate kinase activity"/>
    <property type="evidence" value="ECO:0007669"/>
    <property type="project" value="UniProtKB-UniRule"/>
</dbReference>
<dbReference type="EC" id="2.7.1.71" evidence="1"/>
<dbReference type="CDD" id="cd00464">
    <property type="entry name" value="SK"/>
    <property type="match status" value="1"/>
</dbReference>
<dbReference type="NCBIfam" id="NF002988">
    <property type="entry name" value="PRK03731.1"/>
    <property type="match status" value="1"/>
</dbReference>
<dbReference type="Proteomes" id="UP000505077">
    <property type="component" value="Unassembled WGS sequence"/>
</dbReference>